<sequence>MPRNYFKSAVYLSVVTLLCACASKTTRYLNTEDKIYNPISLDTLGSTKEYQSVYLYGNAGSNKNGPDEALLQKFQQFTKQHSTKDDYLIFLGDNVYANRLKKDNNKEQLDMLLNVFKTFNGTPLIIPGENDWNDNGVEGLEKLEDYVEEFMGKDENYLPENGCPIETIDVSFNTEIIVIDTQWYIEDWSKQAEFNAKCEIKTREKFIKVLTDEVRKARHKNVLLVMHHPVYSNGIYGGEISNDILFNPKPENLFLPTIGAPWTFMRTQGGLSKQDLLNPLMNELISEVKTIARQAPLMFVLSAHEQSLQYIIQDNLHQIISGTGGKKEGSRLGKNGLYSSGKAGFAELRLYEDRSSRVIFYELDEKENIVKAFDKEAFASPEDYDLSQLPKTYSKTVKTTIYPPEETKVSKRYEEFFGEHYRYLYGKEIEAQVVLLDTLYGGLKVERAGGGNQTQSLRLVDKNDKEYNMRAIAKDAERFLQSSGYNDLDSDVYFEDTIPLEIIEDFYTASHPYGAFAIPKLAGAINLGHTHPKLFYVPKQKTLGEFNEYHGDRLYMIVEKPDSDFNNAHMFGFNKEVESTSDLFEELRKDETNVINEKEYIKARIFDILVGDWDRHEDQWRWALLEDTENTGKNVYLPIPRDRDQVFAKFDGTFIKTLQSIVSSTKQLGLYGPDIEFIDPFSESALNLDRALLQKTSLEDWYEQIELIQKNITPEIVDKAFNDMPVESQDEVTEQIKKDFLARKANLKSIIERYYENIISFQTLLGTDKDDHFIITKLPDGKINIEAYRIKDGKDEDLIFNRTFNDKDTHTIWIYGLGDDDVFEIKGDNTSKIKITIAGGLGEDTYNFSNGKNVIVYDQEHQDNVVKEENGARFRINDVYENHIYDPERRPSSGSVFGLNVAYNPDLGAVTKLLVGKETLKFERNPFTKKFDLLTTYYPLTQAVSFEGSAQFAHLFHDWNLKISSRVTSNNYTENFFGFGNSTDNPFSNYDANRIYTRHFSAGASTYYKGEFGSAFEIGFNYYNVGTEASEVISGTGIGEQEEFAQIHSTYHYLSTNSKGFPNRGMEFKAKGYFSDNLSSSQTTLAVDPSLTFWNAIDSSRDVILKTSASGQLRFGDAIPFYQSARIGGEHSLRSYRLQRFTGQQSLVGNVELQYNFKPLKTVFLPIRSLGYLGYDTGRVWIDDESNSNWHYSYGGGIIFSVSGLTSNLSYFHGEEGGRFAFNISFGI</sequence>
<dbReference type="RefSeq" id="WP_013187977.1">
    <property type="nucleotide sequence ID" value="NC_014230.1"/>
</dbReference>
<keyword evidence="3" id="KW-1185">Reference proteome</keyword>
<evidence type="ECO:0000313" key="3">
    <source>
        <dbReference type="Proteomes" id="UP000002297"/>
    </source>
</evidence>
<evidence type="ECO:0000256" key="1">
    <source>
        <dbReference type="SAM" id="SignalP"/>
    </source>
</evidence>
<dbReference type="InterPro" id="IPR029052">
    <property type="entry name" value="Metallo-depent_PP-like"/>
</dbReference>
<proteinExistence type="predicted"/>
<dbReference type="PROSITE" id="PS51257">
    <property type="entry name" value="PROKAR_LIPOPROTEIN"/>
    <property type="match status" value="1"/>
</dbReference>
<feature type="chain" id="PRO_5002660916" description="Outer membrane protein" evidence="1">
    <location>
        <begin position="23"/>
        <end position="1228"/>
    </location>
</feature>
<feature type="signal peptide" evidence="1">
    <location>
        <begin position="1"/>
        <end position="22"/>
    </location>
</feature>
<dbReference type="Proteomes" id="UP000002297">
    <property type="component" value="Chromosome"/>
</dbReference>
<organism evidence="2 3">
    <name type="scientific">Croceibacter atlanticus (strain ATCC BAA-628 / JCM 21780 / CIP 108009 / IAM 15332 / KCTC 12090 / HTCC2559)</name>
    <dbReference type="NCBI Taxonomy" id="216432"/>
    <lineage>
        <taxon>Bacteria</taxon>
        <taxon>Pseudomonadati</taxon>
        <taxon>Bacteroidota</taxon>
        <taxon>Flavobacteriia</taxon>
        <taxon>Flavobacteriales</taxon>
        <taxon>Flavobacteriaceae</taxon>
        <taxon>Croceibacter</taxon>
    </lineage>
</organism>
<dbReference type="eggNOG" id="COG4775">
    <property type="taxonomic scope" value="Bacteria"/>
</dbReference>
<name>A3U9W0_CROAH</name>
<gene>
    <name evidence="2" type="ordered locus">CA2559_11188</name>
</gene>
<dbReference type="OrthoDB" id="333971at2"/>
<keyword evidence="1" id="KW-0732">Signal</keyword>
<evidence type="ECO:0000313" key="2">
    <source>
        <dbReference type="EMBL" id="EAP86596.1"/>
    </source>
</evidence>
<dbReference type="eggNOG" id="COG1409">
    <property type="taxonomic scope" value="Bacteria"/>
</dbReference>
<protein>
    <recommendedName>
        <fullName evidence="4">Outer membrane protein</fullName>
    </recommendedName>
</protein>
<dbReference type="EMBL" id="CP002046">
    <property type="protein sequence ID" value="EAP86596.1"/>
    <property type="molecule type" value="Genomic_DNA"/>
</dbReference>
<dbReference type="Gene3D" id="3.60.21.10">
    <property type="match status" value="1"/>
</dbReference>
<evidence type="ECO:0008006" key="4">
    <source>
        <dbReference type="Google" id="ProtNLM"/>
    </source>
</evidence>
<dbReference type="GeneID" id="89453964"/>
<dbReference type="KEGG" id="cat:CA2559_11188"/>
<dbReference type="AlphaFoldDB" id="A3U9W0"/>
<reference evidence="2 3" key="1">
    <citation type="journal article" date="2010" name="J. Bacteriol.">
        <title>The complete genome sequence of Croceibacter atlanticus HTCC2559T.</title>
        <authorList>
            <person name="Oh H.M."/>
            <person name="Kang I."/>
            <person name="Ferriera S."/>
            <person name="Giovannoni S.J."/>
            <person name="Cho J.C."/>
        </authorList>
    </citation>
    <scope>NUCLEOTIDE SEQUENCE [LARGE SCALE GENOMIC DNA]</scope>
    <source>
        <strain evidence="3">ATCC BAA-628 / HTCC2559 / KCTC 12090</strain>
    </source>
</reference>
<dbReference type="HOGENOM" id="CLU_007496_0_0_10"/>
<dbReference type="STRING" id="216432.CA2559_11188"/>
<dbReference type="SUPFAM" id="SSF56300">
    <property type="entry name" value="Metallo-dependent phosphatases"/>
    <property type="match status" value="1"/>
</dbReference>
<accession>A3U9W0</accession>